<dbReference type="PANTHER" id="PTHR37461:SF1">
    <property type="entry name" value="ANTI-SIGMA-K FACTOR RSKA"/>
    <property type="match status" value="1"/>
</dbReference>
<feature type="signal peptide" evidence="1">
    <location>
        <begin position="1"/>
        <end position="22"/>
    </location>
</feature>
<dbReference type="GO" id="GO:0006417">
    <property type="term" value="P:regulation of translation"/>
    <property type="evidence" value="ECO:0007669"/>
    <property type="project" value="TreeGrafter"/>
</dbReference>
<evidence type="ECO:0000313" key="2">
    <source>
        <dbReference type="EMBL" id="KAA5824405.1"/>
    </source>
</evidence>
<proteinExistence type="predicted"/>
<accession>A0A5M7BAX9</accession>
<organism evidence="2 5">
    <name type="scientific">Algibacter amylolyticus</name>
    <dbReference type="NCBI Taxonomy" id="1608400"/>
    <lineage>
        <taxon>Bacteria</taxon>
        <taxon>Pseudomonadati</taxon>
        <taxon>Bacteroidota</taxon>
        <taxon>Flavobacteriia</taxon>
        <taxon>Flavobacteriales</taxon>
        <taxon>Flavobacteriaceae</taxon>
        <taxon>Algibacter</taxon>
    </lineage>
</organism>
<gene>
    <name evidence="2" type="ORF">F2B50_09505</name>
    <name evidence="3" type="ORF">FPF71_09505</name>
</gene>
<dbReference type="EMBL" id="VMBF01000006">
    <property type="protein sequence ID" value="TSJ75178.1"/>
    <property type="molecule type" value="Genomic_DNA"/>
</dbReference>
<evidence type="ECO:0000256" key="1">
    <source>
        <dbReference type="SAM" id="SignalP"/>
    </source>
</evidence>
<dbReference type="Proteomes" id="UP000322315">
    <property type="component" value="Unassembled WGS sequence"/>
</dbReference>
<dbReference type="PROSITE" id="PS51257">
    <property type="entry name" value="PROKAR_LIPOPROTEIN"/>
    <property type="match status" value="1"/>
</dbReference>
<protein>
    <submittedName>
        <fullName evidence="2">Anti-sigma factor</fullName>
    </submittedName>
</protein>
<dbReference type="AlphaFoldDB" id="A0A5M7BAX9"/>
<reference evidence="2 5" key="1">
    <citation type="journal article" date="2015" name="Int. J. Syst. Evol. Microbiol.">
        <title>Algibacter amylolyticus sp. nov., isolated from intertidal sediment.</title>
        <authorList>
            <person name="Zhang D.C."/>
            <person name="Wu J."/>
            <person name="Neuner K."/>
            <person name="Yao J."/>
            <person name="Margesin R."/>
        </authorList>
    </citation>
    <scope>NUCLEOTIDE SEQUENCE [LARGE SCALE GENOMIC DNA]</scope>
    <source>
        <strain evidence="2 5">RU-4-M-4</strain>
    </source>
</reference>
<feature type="chain" id="PRO_5024343573" evidence="1">
    <location>
        <begin position="23"/>
        <end position="293"/>
    </location>
</feature>
<keyword evidence="4" id="KW-1185">Reference proteome</keyword>
<reference evidence="3 4" key="2">
    <citation type="submission" date="2019-07" db="EMBL/GenBank/DDBJ databases">
        <title>Algibacter marinivivus sp. nov., isolated from the surface of a marine red alga.</title>
        <authorList>
            <person name="Zhong X."/>
            <person name="Xu W."/>
            <person name="Zhang Y."/>
            <person name="Zhang Q."/>
            <person name="Du Z."/>
        </authorList>
    </citation>
    <scope>NUCLEOTIDE SEQUENCE [LARGE SCALE GENOMIC DNA]</scope>
    <source>
        <strain evidence="3 4">RU-4-M-4</strain>
    </source>
</reference>
<comment type="caution">
    <text evidence="2">The sequence shown here is derived from an EMBL/GenBank/DDBJ whole genome shotgun (WGS) entry which is preliminary data.</text>
</comment>
<sequence length="293" mass="30217">MIKKMFLAVLVAGVFATSCSNDDDGTVTSRLNISLDGLENLGNDFVYEGWIIVDGNPVSTGVFTVDDNGNLSETSFSILKETLDAATNFVLTIEPAVDPDPAPAETKLLIGDFSGDSANVSSAGIVADFASVSGNYILATPTDEDDTNESSGVWFLDNSSGSAVAGLDLPTLSAGWKYEGWVVFDGTPVSTGTFLDPAMADDNAATSPFKGSVGNGPGYPGEDYVMGTATGVTFPTDLKGKTVVISVEPSPDNSAAPFTLKPLAHVVPDNAADHTVISMGTGPVTILTGTVTR</sequence>
<dbReference type="InterPro" id="IPR051474">
    <property type="entry name" value="Anti-sigma-K/W_factor"/>
</dbReference>
<dbReference type="GO" id="GO:0016989">
    <property type="term" value="F:sigma factor antagonist activity"/>
    <property type="evidence" value="ECO:0007669"/>
    <property type="project" value="TreeGrafter"/>
</dbReference>
<dbReference type="RefSeq" id="WP_144116441.1">
    <property type="nucleotide sequence ID" value="NZ_JACHGE010000009.1"/>
</dbReference>
<dbReference type="EMBL" id="VWRS01000006">
    <property type="protein sequence ID" value="KAA5824405.1"/>
    <property type="molecule type" value="Genomic_DNA"/>
</dbReference>
<dbReference type="Proteomes" id="UP000315145">
    <property type="component" value="Unassembled WGS sequence"/>
</dbReference>
<keyword evidence="1" id="KW-0732">Signal</keyword>
<name>A0A5M7BAX9_9FLAO</name>
<reference evidence="2" key="3">
    <citation type="submission" date="2019-09" db="EMBL/GenBank/DDBJ databases">
        <authorList>
            <person name="Zhang D.-C."/>
        </authorList>
    </citation>
    <scope>NUCLEOTIDE SEQUENCE</scope>
    <source>
        <strain evidence="2">RU-4-M-4</strain>
    </source>
</reference>
<evidence type="ECO:0000313" key="5">
    <source>
        <dbReference type="Proteomes" id="UP000322315"/>
    </source>
</evidence>
<dbReference type="PANTHER" id="PTHR37461">
    <property type="entry name" value="ANTI-SIGMA-K FACTOR RSKA"/>
    <property type="match status" value="1"/>
</dbReference>
<evidence type="ECO:0000313" key="4">
    <source>
        <dbReference type="Proteomes" id="UP000315145"/>
    </source>
</evidence>
<evidence type="ECO:0000313" key="3">
    <source>
        <dbReference type="EMBL" id="TSJ75178.1"/>
    </source>
</evidence>
<dbReference type="OrthoDB" id="1115036at2"/>